<dbReference type="RefSeq" id="WP_051651607.1">
    <property type="nucleotide sequence ID" value="NZ_DAMANS010000002.1"/>
</dbReference>
<evidence type="ECO:0000313" key="7">
    <source>
        <dbReference type="Proteomes" id="UP000183255"/>
    </source>
</evidence>
<evidence type="ECO:0000256" key="1">
    <source>
        <dbReference type="ARBA" id="ARBA00004496"/>
    </source>
</evidence>
<dbReference type="Pfam" id="PF04405">
    <property type="entry name" value="ScdA_N"/>
    <property type="match status" value="1"/>
</dbReference>
<dbReference type="PANTHER" id="PTHR36438">
    <property type="entry name" value="IRON-SULFUR CLUSTER REPAIR PROTEIN YTFE"/>
    <property type="match status" value="1"/>
</dbReference>
<feature type="domain" description="Hemerythrin-like" evidence="5">
    <location>
        <begin position="83"/>
        <end position="221"/>
    </location>
</feature>
<organism evidence="6 7">
    <name type="scientific">Proteiniclasticum ruminis</name>
    <dbReference type="NCBI Taxonomy" id="398199"/>
    <lineage>
        <taxon>Bacteria</taxon>
        <taxon>Bacillati</taxon>
        <taxon>Bacillota</taxon>
        <taxon>Clostridia</taxon>
        <taxon>Eubacteriales</taxon>
        <taxon>Clostridiaceae</taxon>
        <taxon>Proteiniclasticum</taxon>
    </lineage>
</organism>
<reference evidence="6 7" key="1">
    <citation type="submission" date="2016-10" db="EMBL/GenBank/DDBJ databases">
        <authorList>
            <person name="de Groot N.N."/>
        </authorList>
    </citation>
    <scope>NUCLEOTIDE SEQUENCE [LARGE SCALE GENOMIC DNA]</scope>
    <source>
        <strain evidence="6 7">CGMCC 1.5058</strain>
    </source>
</reference>
<dbReference type="EMBL" id="FNDZ01000005">
    <property type="protein sequence ID" value="SDI95237.1"/>
    <property type="molecule type" value="Genomic_DNA"/>
</dbReference>
<name>A0A1G8PRY3_9CLOT</name>
<gene>
    <name evidence="6" type="ORF">SAMN05421804_105189</name>
</gene>
<dbReference type="AlphaFoldDB" id="A0A1G8PRY3"/>
<dbReference type="GO" id="GO:0046872">
    <property type="term" value="F:metal ion binding"/>
    <property type="evidence" value="ECO:0007669"/>
    <property type="project" value="UniProtKB-KW"/>
</dbReference>
<sequence length="222" mass="26113">MNITEMKINALVKEDIRLSSFFQEEKIDFCCNGHRILSEVLSEKNLDPNDFTLRLEAFQKALDEKGQKDDFFNHMDNEELIHYIVSTHHSFTRSVLRELDVFTSAILRAHYREDRELLLAVNDLYGSLRKELLEHLIKEEADLFPLILEGRFEEAKKEIEITEDEHDAAGNLLAKLRQVTKDYTLPGYACNTFEACYHHLEALESDLFRHIFLENSILFERF</sequence>
<dbReference type="InterPro" id="IPR019903">
    <property type="entry name" value="RIC_family"/>
</dbReference>
<proteinExistence type="predicted"/>
<evidence type="ECO:0000256" key="3">
    <source>
        <dbReference type="ARBA" id="ARBA00022723"/>
    </source>
</evidence>
<evidence type="ECO:0000256" key="2">
    <source>
        <dbReference type="ARBA" id="ARBA00022490"/>
    </source>
</evidence>
<dbReference type="Gene3D" id="1.20.120.520">
    <property type="entry name" value="nmb1532 protein domain like"/>
    <property type="match status" value="1"/>
</dbReference>
<evidence type="ECO:0000313" key="6">
    <source>
        <dbReference type="EMBL" id="SDI95237.1"/>
    </source>
</evidence>
<keyword evidence="3" id="KW-0479">Metal-binding</keyword>
<keyword evidence="4" id="KW-0408">Iron</keyword>
<dbReference type="GO" id="GO:0005737">
    <property type="term" value="C:cytoplasm"/>
    <property type="evidence" value="ECO:0007669"/>
    <property type="project" value="UniProtKB-SubCell"/>
</dbReference>
<evidence type="ECO:0000256" key="4">
    <source>
        <dbReference type="ARBA" id="ARBA00023004"/>
    </source>
</evidence>
<comment type="subcellular location">
    <subcellularLocation>
        <location evidence="1">Cytoplasm</location>
    </subcellularLocation>
</comment>
<dbReference type="Proteomes" id="UP000183255">
    <property type="component" value="Unassembled WGS sequence"/>
</dbReference>
<evidence type="ECO:0000259" key="5">
    <source>
        <dbReference type="Pfam" id="PF01814"/>
    </source>
</evidence>
<dbReference type="InterPro" id="IPR012312">
    <property type="entry name" value="Hemerythrin-like"/>
</dbReference>
<dbReference type="Pfam" id="PF01814">
    <property type="entry name" value="Hemerythrin"/>
    <property type="match status" value="1"/>
</dbReference>
<dbReference type="PANTHER" id="PTHR36438:SF1">
    <property type="entry name" value="IRON-SULFUR CLUSTER REPAIR PROTEIN YTFE"/>
    <property type="match status" value="1"/>
</dbReference>
<accession>A0A1G8PRY3</accession>
<keyword evidence="2" id="KW-0963">Cytoplasm</keyword>
<protein>
    <submittedName>
        <fullName evidence="6">Regulator of cell morphogenesis and NO signaling</fullName>
    </submittedName>
</protein>